<keyword evidence="8" id="KW-0670">Pyruvate</keyword>
<reference evidence="8 9" key="1">
    <citation type="submission" date="2016-10" db="EMBL/GenBank/DDBJ databases">
        <authorList>
            <person name="Varghese N."/>
            <person name="Submissions S."/>
        </authorList>
    </citation>
    <scope>NUCLEOTIDE SEQUENCE [LARGE SCALE GENOMIC DNA]</scope>
    <source>
        <strain evidence="8 9">DSM 9169</strain>
    </source>
</reference>
<evidence type="ECO:0000256" key="2">
    <source>
        <dbReference type="ARBA" id="ARBA00022485"/>
    </source>
</evidence>
<dbReference type="Gene3D" id="3.20.20.70">
    <property type="entry name" value="Aldolase class I"/>
    <property type="match status" value="1"/>
</dbReference>
<dbReference type="PANTHER" id="PTHR30352:SF5">
    <property type="entry name" value="PYRUVATE FORMATE-LYASE 1-ACTIVATING ENZYME"/>
    <property type="match status" value="1"/>
</dbReference>
<protein>
    <submittedName>
        <fullName evidence="8">Pyruvate formate lyase activating enzyme</fullName>
    </submittedName>
</protein>
<dbReference type="InterPro" id="IPR007197">
    <property type="entry name" value="rSAM"/>
</dbReference>
<dbReference type="PIRSF" id="PIRSF004869">
    <property type="entry name" value="PflX_prd"/>
    <property type="match status" value="1"/>
</dbReference>
<dbReference type="GO" id="GO:0016829">
    <property type="term" value="F:lyase activity"/>
    <property type="evidence" value="ECO:0007669"/>
    <property type="project" value="UniProtKB-KW"/>
</dbReference>
<dbReference type="SUPFAM" id="SSF102114">
    <property type="entry name" value="Radical SAM enzymes"/>
    <property type="match status" value="1"/>
</dbReference>
<keyword evidence="8" id="KW-0456">Lyase</keyword>
<keyword evidence="3" id="KW-0949">S-adenosyl-L-methionine</keyword>
<evidence type="ECO:0000313" key="8">
    <source>
        <dbReference type="EMBL" id="SDT90229.1"/>
    </source>
</evidence>
<evidence type="ECO:0000256" key="1">
    <source>
        <dbReference type="ARBA" id="ARBA00001966"/>
    </source>
</evidence>
<evidence type="ECO:0000259" key="7">
    <source>
        <dbReference type="PROSITE" id="PS51918"/>
    </source>
</evidence>
<dbReference type="CDD" id="cd01335">
    <property type="entry name" value="Radical_SAM"/>
    <property type="match status" value="1"/>
</dbReference>
<keyword evidence="4" id="KW-0479">Metal-binding</keyword>
<dbReference type="InterPro" id="IPR034457">
    <property type="entry name" value="Organic_radical-activating"/>
</dbReference>
<keyword evidence="2" id="KW-0004">4Fe-4S</keyword>
<evidence type="ECO:0000313" key="9">
    <source>
        <dbReference type="Proteomes" id="UP000198976"/>
    </source>
</evidence>
<dbReference type="InterPro" id="IPR013785">
    <property type="entry name" value="Aldolase_TIM"/>
</dbReference>
<evidence type="ECO:0000256" key="5">
    <source>
        <dbReference type="ARBA" id="ARBA00023004"/>
    </source>
</evidence>
<name>A0ABY0V6F4_9ACTO</name>
<dbReference type="SFLD" id="SFLDS00029">
    <property type="entry name" value="Radical_SAM"/>
    <property type="match status" value="1"/>
</dbReference>
<dbReference type="InterPro" id="IPR016431">
    <property type="entry name" value="Pyrv-formate_lyase-activ_prd"/>
</dbReference>
<feature type="domain" description="Radical SAM core" evidence="7">
    <location>
        <begin position="73"/>
        <end position="288"/>
    </location>
</feature>
<dbReference type="PROSITE" id="PS51918">
    <property type="entry name" value="RADICAL_SAM"/>
    <property type="match status" value="1"/>
</dbReference>
<dbReference type="PANTHER" id="PTHR30352">
    <property type="entry name" value="PYRUVATE FORMATE-LYASE-ACTIVATING ENZYME"/>
    <property type="match status" value="1"/>
</dbReference>
<dbReference type="EMBL" id="LT629792">
    <property type="protein sequence ID" value="SDT90229.1"/>
    <property type="molecule type" value="Genomic_DNA"/>
</dbReference>
<dbReference type="NCBIfam" id="TIGR04337">
    <property type="entry name" value="AmmeMemoSam_rS"/>
    <property type="match status" value="1"/>
</dbReference>
<dbReference type="Proteomes" id="UP000198976">
    <property type="component" value="Chromosome I"/>
</dbReference>
<accession>A0ABY0V6F4</accession>
<dbReference type="InterPro" id="IPR058240">
    <property type="entry name" value="rSAM_sf"/>
</dbReference>
<keyword evidence="9" id="KW-1185">Reference proteome</keyword>
<organism evidence="8 9">
    <name type="scientific">Schaalia radingae</name>
    <dbReference type="NCBI Taxonomy" id="131110"/>
    <lineage>
        <taxon>Bacteria</taxon>
        <taxon>Bacillati</taxon>
        <taxon>Actinomycetota</taxon>
        <taxon>Actinomycetes</taxon>
        <taxon>Actinomycetales</taxon>
        <taxon>Actinomycetaceae</taxon>
        <taxon>Schaalia</taxon>
    </lineage>
</organism>
<keyword evidence="5" id="KW-0408">Iron</keyword>
<sequence length="360" mass="39924">MSTPAHTITGRWQTRLDDGRVRCDLCPRACKLRDGQRGYCFVRERRVADIVLSTWGRSSGFCVDPIEKKPLAHFYPGTAVLSFGTAGCNLGCRFCQNHEISAARQWDLLAERATPHMVADAAVRHHIPAVAFTYNDPVIYAEYAIDTALACHEAGVRTVAVTAGYISPKARSEFFAPMDAANIDLKGFTEDMYWHLTGAHLRDVLETIAWVAERDSTWLELTTLLIPGHNDSSEEIRSQCRWILRECGSDVPVHFSAFHPDHKMRTTAPTPPETLRRARSIALDEGLHYVYCGNVHDIEADTTTCASCGHELIVRDWYRLISYDVTANGTCPACGARIPGRFDEGGPGEASAHSFQVALS</sequence>
<dbReference type="Pfam" id="PF04055">
    <property type="entry name" value="Radical_SAM"/>
    <property type="match status" value="1"/>
</dbReference>
<dbReference type="RefSeq" id="WP_092648433.1">
    <property type="nucleotide sequence ID" value="NZ_LT629792.1"/>
</dbReference>
<dbReference type="SFLD" id="SFLDG01101">
    <property type="entry name" value="Uncharacterised_Radical_SAM_Su"/>
    <property type="match status" value="1"/>
</dbReference>
<evidence type="ECO:0000256" key="4">
    <source>
        <dbReference type="ARBA" id="ARBA00022723"/>
    </source>
</evidence>
<dbReference type="InterPro" id="IPR027596">
    <property type="entry name" value="AmmeMemoSam_rS"/>
</dbReference>
<gene>
    <name evidence="8" type="ORF">SAMN04489714_0725</name>
</gene>
<evidence type="ECO:0000256" key="3">
    <source>
        <dbReference type="ARBA" id="ARBA00022691"/>
    </source>
</evidence>
<evidence type="ECO:0000256" key="6">
    <source>
        <dbReference type="ARBA" id="ARBA00023014"/>
    </source>
</evidence>
<keyword evidence="6" id="KW-0411">Iron-sulfur</keyword>
<comment type="cofactor">
    <cofactor evidence="1">
        <name>[4Fe-4S] cluster</name>
        <dbReference type="ChEBI" id="CHEBI:49883"/>
    </cofactor>
</comment>
<proteinExistence type="predicted"/>